<dbReference type="InterPro" id="IPR029039">
    <property type="entry name" value="Flavoprotein-like_sf"/>
</dbReference>
<organism evidence="3 4">
    <name type="scientific">Paenibacillus chungangensis</name>
    <dbReference type="NCBI Taxonomy" id="696535"/>
    <lineage>
        <taxon>Bacteria</taxon>
        <taxon>Bacillati</taxon>
        <taxon>Bacillota</taxon>
        <taxon>Bacilli</taxon>
        <taxon>Bacillales</taxon>
        <taxon>Paenibacillaceae</taxon>
        <taxon>Paenibacillus</taxon>
    </lineage>
</organism>
<dbReference type="EMBL" id="JBHTJZ010000024">
    <property type="protein sequence ID" value="MFD0960787.1"/>
    <property type="molecule type" value="Genomic_DNA"/>
</dbReference>
<gene>
    <name evidence="3" type="ORF">ACFQ2I_15460</name>
</gene>
<dbReference type="Pfam" id="PF03358">
    <property type="entry name" value="FMN_red"/>
    <property type="match status" value="1"/>
</dbReference>
<dbReference type="Proteomes" id="UP001596989">
    <property type="component" value="Unassembled WGS sequence"/>
</dbReference>
<dbReference type="EC" id="1.-.-.-" evidence="3"/>
<comment type="caution">
    <text evidence="3">The sequence shown here is derived from an EMBL/GenBank/DDBJ whole genome shotgun (WGS) entry which is preliminary data.</text>
</comment>
<comment type="similarity">
    <text evidence="1">Belongs to the azoreductase type 2 family.</text>
</comment>
<accession>A0ABW3HTR5</accession>
<keyword evidence="4" id="KW-1185">Reference proteome</keyword>
<dbReference type="RefSeq" id="WP_377565570.1">
    <property type="nucleotide sequence ID" value="NZ_JBHTJZ010000024.1"/>
</dbReference>
<dbReference type="Gene3D" id="3.40.50.360">
    <property type="match status" value="1"/>
</dbReference>
<keyword evidence="3" id="KW-0560">Oxidoreductase</keyword>
<evidence type="ECO:0000259" key="2">
    <source>
        <dbReference type="Pfam" id="PF03358"/>
    </source>
</evidence>
<dbReference type="GO" id="GO:0016491">
    <property type="term" value="F:oxidoreductase activity"/>
    <property type="evidence" value="ECO:0007669"/>
    <property type="project" value="UniProtKB-KW"/>
</dbReference>
<evidence type="ECO:0000256" key="1">
    <source>
        <dbReference type="ARBA" id="ARBA00009428"/>
    </source>
</evidence>
<dbReference type="InterPro" id="IPR050712">
    <property type="entry name" value="NAD(P)H-dep_reductase"/>
</dbReference>
<dbReference type="PANTHER" id="PTHR30543:SF21">
    <property type="entry name" value="NAD(P)H-DEPENDENT FMN REDUCTASE LOT6"/>
    <property type="match status" value="1"/>
</dbReference>
<reference evidence="4" key="1">
    <citation type="journal article" date="2019" name="Int. J. Syst. Evol. Microbiol.">
        <title>The Global Catalogue of Microorganisms (GCM) 10K type strain sequencing project: providing services to taxonomists for standard genome sequencing and annotation.</title>
        <authorList>
            <consortium name="The Broad Institute Genomics Platform"/>
            <consortium name="The Broad Institute Genome Sequencing Center for Infectious Disease"/>
            <person name="Wu L."/>
            <person name="Ma J."/>
        </authorList>
    </citation>
    <scope>NUCLEOTIDE SEQUENCE [LARGE SCALE GENOMIC DNA]</scope>
    <source>
        <strain evidence="4">CCUG 59129</strain>
    </source>
</reference>
<proteinExistence type="inferred from homology"/>
<name>A0ABW3HTR5_9BACL</name>
<dbReference type="SUPFAM" id="SSF52218">
    <property type="entry name" value="Flavoproteins"/>
    <property type="match status" value="1"/>
</dbReference>
<feature type="domain" description="NADPH-dependent FMN reductase-like" evidence="2">
    <location>
        <begin position="1"/>
        <end position="146"/>
    </location>
</feature>
<dbReference type="InterPro" id="IPR005025">
    <property type="entry name" value="FMN_Rdtase-like_dom"/>
</dbReference>
<evidence type="ECO:0000313" key="3">
    <source>
        <dbReference type="EMBL" id="MFD0960787.1"/>
    </source>
</evidence>
<evidence type="ECO:0000313" key="4">
    <source>
        <dbReference type="Proteomes" id="UP001596989"/>
    </source>
</evidence>
<protein>
    <submittedName>
        <fullName evidence="3">NADPH-dependent FMN reductase</fullName>
        <ecNumber evidence="3">1.-.-.-</ecNumber>
    </submittedName>
</protein>
<sequence length="186" mass="20612">MKIAAIIGSNRKDSYNLKLAQFVQKRYADRLEIEIVTLNEVPFYNQDIENEPPAGAAALAERVKKADAVLWVTPEYNATIPGVLKNAIDWLSRGERVMVGKPSWIMGASMGLLGTVKAQAHLRDILFAPGLSSPLLPGNEVYVGAVHEKFNADGDLIHEPTAAFLDQVVHNFMTWYHNHQKGFSNV</sequence>
<dbReference type="PANTHER" id="PTHR30543">
    <property type="entry name" value="CHROMATE REDUCTASE"/>
    <property type="match status" value="1"/>
</dbReference>